<evidence type="ECO:0000256" key="1">
    <source>
        <dbReference type="ARBA" id="ARBA00022531"/>
    </source>
</evidence>
<dbReference type="GO" id="GO:0015979">
    <property type="term" value="P:photosynthesis"/>
    <property type="evidence" value="ECO:0007669"/>
    <property type="project" value="UniProtKB-KW"/>
</dbReference>
<feature type="chain" id="PRO_5041321508" evidence="3">
    <location>
        <begin position="20"/>
        <end position="337"/>
    </location>
</feature>
<dbReference type="GO" id="GO:0009523">
    <property type="term" value="C:photosystem II"/>
    <property type="evidence" value="ECO:0007669"/>
    <property type="project" value="UniProtKB-KW"/>
</dbReference>
<evidence type="ECO:0000313" key="5">
    <source>
        <dbReference type="EMBL" id="WKN37479.1"/>
    </source>
</evidence>
<dbReference type="Gene3D" id="2.130.10.10">
    <property type="entry name" value="YVTN repeat-like/Quinoprotein amine dehydrogenase"/>
    <property type="match status" value="2"/>
</dbReference>
<feature type="domain" description="Photosynthesis system II assembly factor Ycf48/Hcf136-like" evidence="4">
    <location>
        <begin position="91"/>
        <end position="225"/>
    </location>
</feature>
<evidence type="ECO:0000256" key="2">
    <source>
        <dbReference type="ARBA" id="ARBA00023276"/>
    </source>
</evidence>
<dbReference type="SUPFAM" id="SSF110296">
    <property type="entry name" value="Oligoxyloglucan reducing end-specific cellobiohydrolase"/>
    <property type="match status" value="1"/>
</dbReference>
<proteinExistence type="predicted"/>
<dbReference type="PANTHER" id="PTHR47199:SF2">
    <property type="entry name" value="PHOTOSYSTEM II STABILITY_ASSEMBLY FACTOR HCF136, CHLOROPLASTIC"/>
    <property type="match status" value="1"/>
</dbReference>
<keyword evidence="2" id="KW-0604">Photosystem II</keyword>
<evidence type="ECO:0000259" key="4">
    <source>
        <dbReference type="Pfam" id="PF14870"/>
    </source>
</evidence>
<reference evidence="5" key="1">
    <citation type="journal article" date="2023" name="Comput. Struct. Biotechnol. J.">
        <title>Discovery of a novel marine Bacteroidetes with a rich repertoire of carbohydrate-active enzymes.</title>
        <authorList>
            <person name="Chen B."/>
            <person name="Liu G."/>
            <person name="Chen Q."/>
            <person name="Wang H."/>
            <person name="Liu L."/>
            <person name="Tang K."/>
        </authorList>
    </citation>
    <scope>NUCLEOTIDE SEQUENCE</scope>
    <source>
        <strain evidence="5">TK19036</strain>
    </source>
</reference>
<dbReference type="PANTHER" id="PTHR47199">
    <property type="entry name" value="PHOTOSYSTEM II STABILITY/ASSEMBLY FACTOR HCF136, CHLOROPLASTIC"/>
    <property type="match status" value="1"/>
</dbReference>
<gene>
    <name evidence="5" type="ORF">K4G66_01995</name>
</gene>
<sequence>MKRFLLPFFLLTATLLCFSCQDNTPSVPLPPTLPPGASVFDWVVQDNAYFITLHDVSFANNSEGWAVGKEGALLSTTSGGVSWLLPPSALTNETLYSVSLVDQQNGWVAGQRAEEEEGGQVFRSQQGGAYPEEQTQTAQPLYTIQMLTNQEGWAAGGQGLLLRTTDGGSTWTSATVANEETILDVHFLDTGQGWLTTARGSIYRTDDGNRWQPEATADTLSIRAIQAISDTVVWACGDRNRILHRIMTEDGTPAWELFRIDSEANSMIWHDIFFVDALQGWVVGEEGSIYHTTDGGTTWARQLTNASSRPDLYGIHMVSAQLGWVVGEEGTIMVYTP</sequence>
<keyword evidence="3" id="KW-0732">Signal</keyword>
<accession>A0AA49JGL3</accession>
<keyword evidence="1" id="KW-0602">Photosynthesis</keyword>
<feature type="signal peptide" evidence="3">
    <location>
        <begin position="1"/>
        <end position="19"/>
    </location>
</feature>
<name>A0AA49JGL3_9BACT</name>
<dbReference type="InterPro" id="IPR028203">
    <property type="entry name" value="PSII_CF48-like_dom"/>
</dbReference>
<dbReference type="AlphaFoldDB" id="A0AA49JGL3"/>
<reference evidence="5" key="2">
    <citation type="journal article" date="2024" name="Antonie Van Leeuwenhoek">
        <title>Roseihalotalea indica gen. nov., sp. nov., a halophilic Bacteroidetes from mesopelagic Southwest Indian Ocean with higher carbohydrate metabolic potential.</title>
        <authorList>
            <person name="Chen B."/>
            <person name="Zhang M."/>
            <person name="Lin D."/>
            <person name="Ye J."/>
            <person name="Tang K."/>
        </authorList>
    </citation>
    <scope>NUCLEOTIDE SEQUENCE</scope>
    <source>
        <strain evidence="5">TK19036</strain>
    </source>
</reference>
<dbReference type="InterPro" id="IPR015943">
    <property type="entry name" value="WD40/YVTN_repeat-like_dom_sf"/>
</dbReference>
<dbReference type="EMBL" id="CP120682">
    <property type="protein sequence ID" value="WKN37479.1"/>
    <property type="molecule type" value="Genomic_DNA"/>
</dbReference>
<organism evidence="5">
    <name type="scientific">Roseihalotalea indica</name>
    <dbReference type="NCBI Taxonomy" id="2867963"/>
    <lineage>
        <taxon>Bacteria</taxon>
        <taxon>Pseudomonadati</taxon>
        <taxon>Bacteroidota</taxon>
        <taxon>Cytophagia</taxon>
        <taxon>Cytophagales</taxon>
        <taxon>Catalimonadaceae</taxon>
        <taxon>Roseihalotalea</taxon>
    </lineage>
</organism>
<dbReference type="Pfam" id="PF14870">
    <property type="entry name" value="PSII_BNR"/>
    <property type="match status" value="1"/>
</dbReference>
<protein>
    <submittedName>
        <fullName evidence="5">YCF48-related protein</fullName>
    </submittedName>
</protein>
<evidence type="ECO:0000256" key="3">
    <source>
        <dbReference type="SAM" id="SignalP"/>
    </source>
</evidence>